<protein>
    <submittedName>
        <fullName evidence="1">Uncharacterized protein</fullName>
    </submittedName>
</protein>
<sequence length="75" mass="8552">MIKQQGNITELRESLERINLLTEELGKIENIDPTKLKRAVRECEEVIDMMLPLIGAFKINEIADRIEAEEGAKAE</sequence>
<dbReference type="Proteomes" id="UP001556040">
    <property type="component" value="Unassembled WGS sequence"/>
</dbReference>
<keyword evidence="2" id="KW-1185">Reference proteome</keyword>
<gene>
    <name evidence="1" type="ORF">AB1471_16675</name>
</gene>
<evidence type="ECO:0000313" key="2">
    <source>
        <dbReference type="Proteomes" id="UP001556040"/>
    </source>
</evidence>
<evidence type="ECO:0000313" key="1">
    <source>
        <dbReference type="EMBL" id="MEW9503401.1"/>
    </source>
</evidence>
<organism evidence="1 2">
    <name type="scientific">Jeotgalibacillus marinus</name>
    <dbReference type="NCBI Taxonomy" id="86667"/>
    <lineage>
        <taxon>Bacteria</taxon>
        <taxon>Bacillati</taxon>
        <taxon>Bacillota</taxon>
        <taxon>Bacilli</taxon>
        <taxon>Bacillales</taxon>
        <taxon>Caryophanaceae</taxon>
        <taxon>Jeotgalibacillus</taxon>
    </lineage>
</organism>
<dbReference type="RefSeq" id="WP_367780886.1">
    <property type="nucleotide sequence ID" value="NZ_JBFMIA010000046.1"/>
</dbReference>
<dbReference type="EMBL" id="JBFMIA010000046">
    <property type="protein sequence ID" value="MEW9503401.1"/>
    <property type="molecule type" value="Genomic_DNA"/>
</dbReference>
<comment type="caution">
    <text evidence="1">The sequence shown here is derived from an EMBL/GenBank/DDBJ whole genome shotgun (WGS) entry which is preliminary data.</text>
</comment>
<reference evidence="1 2" key="1">
    <citation type="journal article" date="1979" name="Int. J. Syst. Evol. Microbiol.">
        <title>Bacillus globisporus subsp. marinus subsp. nov.</title>
        <authorList>
            <person name="Liu H."/>
        </authorList>
    </citation>
    <scope>NUCLEOTIDE SEQUENCE [LARGE SCALE GENOMIC DNA]</scope>
    <source>
        <strain evidence="1 2">DSM 1297</strain>
    </source>
</reference>
<accession>A0ABV3Q7S6</accession>
<proteinExistence type="predicted"/>
<name>A0ABV3Q7S6_9BACL</name>